<gene>
    <name evidence="2" type="ORF">BST33_10020</name>
</gene>
<dbReference type="Proteomes" id="UP000192320">
    <property type="component" value="Unassembled WGS sequence"/>
</dbReference>
<reference evidence="2 3" key="1">
    <citation type="submission" date="2017-02" db="EMBL/GenBank/DDBJ databases">
        <title>The new phylogeny of genus Mycobacterium.</title>
        <authorList>
            <person name="Tortoli E."/>
            <person name="Trovato A."/>
            <person name="Cirillo D.M."/>
        </authorList>
    </citation>
    <scope>NUCLEOTIDE SEQUENCE [LARGE SCALE GENOMIC DNA]</scope>
    <source>
        <strain evidence="2 3">DSM 45633</strain>
    </source>
</reference>
<organism evidence="2 3">
    <name type="scientific">Mycolicibacter minnesotensis</name>
    <dbReference type="NCBI Taxonomy" id="1118379"/>
    <lineage>
        <taxon>Bacteria</taxon>
        <taxon>Bacillati</taxon>
        <taxon>Actinomycetota</taxon>
        <taxon>Actinomycetes</taxon>
        <taxon>Mycobacteriales</taxon>
        <taxon>Mycobacteriaceae</taxon>
        <taxon>Mycolicibacter</taxon>
    </lineage>
</organism>
<dbReference type="Pfam" id="PF14594">
    <property type="entry name" value="Sipho_Gp37"/>
    <property type="match status" value="1"/>
</dbReference>
<feature type="domain" description="Gp28/Gp37-like" evidence="1">
    <location>
        <begin position="45"/>
        <end position="564"/>
    </location>
</feature>
<dbReference type="EMBL" id="MVHZ01000008">
    <property type="protein sequence ID" value="ORB01095.1"/>
    <property type="molecule type" value="Genomic_DNA"/>
</dbReference>
<dbReference type="RefSeq" id="WP_083025495.1">
    <property type="nucleotide sequence ID" value="NZ_AP022589.1"/>
</dbReference>
<accession>A0A7I7R436</accession>
<dbReference type="InterPro" id="IPR029432">
    <property type="entry name" value="Gp28/Gp37-like_dom"/>
</dbReference>
<evidence type="ECO:0000259" key="1">
    <source>
        <dbReference type="Pfam" id="PF14594"/>
    </source>
</evidence>
<evidence type="ECO:0000313" key="2">
    <source>
        <dbReference type="EMBL" id="ORB01095.1"/>
    </source>
</evidence>
<evidence type="ECO:0000313" key="3">
    <source>
        <dbReference type="Proteomes" id="UP000192320"/>
    </source>
</evidence>
<comment type="caution">
    <text evidence="2">The sequence shown here is derived from an EMBL/GenBank/DDBJ whole genome shotgun (WGS) entry which is preliminary data.</text>
</comment>
<proteinExistence type="predicted"/>
<sequence>MSTITFPKISEGGVPDPVQNPISAYMWADAKRNAKDAESRARPLIRLWDKDMKFIGRIGGEKSVDIETRLHDTGTGSIVLRGSDWINKFLRTDVRSNDDLNITVDPYPNNRNWRWRWGGKVTAVRNVRTEKGLHELHFDVAENREHWKHLYFAATPWCAPEFQPLKAWVLPGNTRTIVAVTGFVNLARIFYPPLGVIDNFVNPGAWLKPLTDGRLWSPLGWPIQMQFVNPLTDISRFSVLASRWSSAHDTTEGMLKDAGCNVRAYTWLTEDEDSPHPELAALIGQEAARPSRNCIVLAVEDQSGVVGLTGTAIDGAVNLVAATADDLISEILYEFRDADAIDPRTGKNVPPYVRDFLGIAPIKPSIVFRDSLDQSPIKSSERAIFKSKAKSILAGGKSPGWVNQLQTFGIKYGLSFIQVTQAGVYAFGTGGATGPAPIGSGIEESYQGQFDNMLLAFMRNTDPMREIAAGDMGYLEYFTQEGGGTAYTISSALTLRQGHWKTRPYQSFKVSIWNRRLYQVYYDFDLGTRALFEIDGLLYTDQFTAIRMHYDESTPKTFEVTIGTGSEQENPMGQAVRTLQTMWSAIGTLFGSNDLF</sequence>
<dbReference type="AlphaFoldDB" id="A0A7I7R436"/>
<protein>
    <recommendedName>
        <fullName evidence="1">Gp28/Gp37-like domain-containing protein</fullName>
    </recommendedName>
</protein>
<dbReference type="OrthoDB" id="4410004at2"/>
<keyword evidence="3" id="KW-1185">Reference proteome</keyword>
<name>A0A7I7R436_9MYCO</name>